<accession>A0AAW1NKR7</accession>
<evidence type="ECO:0000256" key="1">
    <source>
        <dbReference type="SAM" id="SignalP"/>
    </source>
</evidence>
<feature type="signal peptide" evidence="1">
    <location>
        <begin position="1"/>
        <end position="19"/>
    </location>
</feature>
<evidence type="ECO:0000313" key="2">
    <source>
        <dbReference type="EMBL" id="KAK9758901.1"/>
    </source>
</evidence>
<name>A0AAW1NKR7_POPJA</name>
<proteinExistence type="predicted"/>
<keyword evidence="3" id="KW-1185">Reference proteome</keyword>
<feature type="chain" id="PRO_5043340395" evidence="1">
    <location>
        <begin position="20"/>
        <end position="1872"/>
    </location>
</feature>
<dbReference type="Proteomes" id="UP001458880">
    <property type="component" value="Unassembled WGS sequence"/>
</dbReference>
<organism evidence="2 3">
    <name type="scientific">Popillia japonica</name>
    <name type="common">Japanese beetle</name>
    <dbReference type="NCBI Taxonomy" id="7064"/>
    <lineage>
        <taxon>Eukaryota</taxon>
        <taxon>Metazoa</taxon>
        <taxon>Ecdysozoa</taxon>
        <taxon>Arthropoda</taxon>
        <taxon>Hexapoda</taxon>
        <taxon>Insecta</taxon>
        <taxon>Pterygota</taxon>
        <taxon>Neoptera</taxon>
        <taxon>Endopterygota</taxon>
        <taxon>Coleoptera</taxon>
        <taxon>Polyphaga</taxon>
        <taxon>Scarabaeiformia</taxon>
        <taxon>Scarabaeidae</taxon>
        <taxon>Rutelinae</taxon>
        <taxon>Popillia</taxon>
    </lineage>
</organism>
<gene>
    <name evidence="2" type="ORF">QE152_g562</name>
</gene>
<protein>
    <submittedName>
        <fullName evidence="2">Uncharacterized protein</fullName>
    </submittedName>
</protein>
<dbReference type="EMBL" id="JASPKY010000003">
    <property type="protein sequence ID" value="KAK9758901.1"/>
    <property type="molecule type" value="Genomic_DNA"/>
</dbReference>
<keyword evidence="1" id="KW-0732">Signal</keyword>
<comment type="caution">
    <text evidence="2">The sequence shown here is derived from an EMBL/GenBank/DDBJ whole genome shotgun (WGS) entry which is preliminary data.</text>
</comment>
<reference evidence="2 3" key="1">
    <citation type="journal article" date="2024" name="BMC Genomics">
        <title>De novo assembly and annotation of Popillia japonica's genome with initial clues to its potential as an invasive pest.</title>
        <authorList>
            <person name="Cucini C."/>
            <person name="Boschi S."/>
            <person name="Funari R."/>
            <person name="Cardaioli E."/>
            <person name="Iannotti N."/>
            <person name="Marturano G."/>
            <person name="Paoli F."/>
            <person name="Bruttini M."/>
            <person name="Carapelli A."/>
            <person name="Frati F."/>
            <person name="Nardi F."/>
        </authorList>
    </citation>
    <scope>NUCLEOTIDE SEQUENCE [LARGE SCALE GENOMIC DNA]</scope>
    <source>
        <strain evidence="2">DMR45628</strain>
    </source>
</reference>
<evidence type="ECO:0000313" key="3">
    <source>
        <dbReference type="Proteomes" id="UP001458880"/>
    </source>
</evidence>
<sequence length="1872" mass="213721">MLNYFLCLILCMIITTCSCKDFFLHDYNLQAFLSEKFLDVNRDLNIDIKEHSIKRKDIHEHLEVLSYETSLIGKVESLHLLKLFNKSYINNGSSLNEIIPSEIHFVLNEIQNFTAINHEVDFIRTIYYDNNEFIASCLRDGISNIYLATNIYEVRLKQFIQNRGRVVDSKFFINNGELYLITASNLGTSLSITSLYKWYGTYFDRIAEVLSENINSIYTFSDGNTEIIVILQNATRSLIYSMNYDQLELIYVDDYPTSIGIEKIHPSNDNSVPMLFTGTRKEIVVYNPISFNLLANYTLEDQFLKIYEMNTITINRGDKFFFYFLAQLENGTAVMNSMQFVLHSTQTEDKIRENVLNECLTDLKSVLQRDGKLLSNMIESDYGANMPLRENATEHEIDNSNPAVQESIFNLDISNKLNEIAEILDEIQPNVTDLFRTDVGIFDGRVTVAGSLTATTLKGDNINLEKLNSKKWSPQHWLSYNIPQTITGYTKGKHFVIQNITMPTDTIFKDVLLLNGNQQFEGRITFKTLHSTDVYFNRINGINLEDLYVKGDRRIVKGIKRFDLFKCVNLSLSTLNQRDAFDYLKRFTTTQHRHYNNSEVAIKDLQVENINSIHWSTFAKSLFRNGSSNKITGRLTIKKLRVGNIKAIAINDINPNNMLTASTNQNITSKIYVNSIRANDFSCPDINGVNMATDVIALFDTEKTIAGPVTFDNLLILKDLHLNYTESKTARNNIVQNKRHEMQQIYKKVKIIGNVSIDNLIFQSNSTLHVNGNEFNMASDIKTKYWLKRTPQEIAEPVTIQKLVVPDLKTKFLNGFDLSEYMLNDLGDKPPTRFAFDNLTVLGNIITDSDEEHSPNLTKINVNAVKLTGSYDIAGRKIFKNNLTVNAAKIHVLDDVDTTDALHIHKRKMSGKKEFESLIIKGDLNVVETSYMHHINGVALNSIYQRFLSTDHKTEMESLKMKSVTADILTTTTLNNQNLNKFILNLDDLHSIGELTQVEINGNITAENIQNLTLLNGINFNIIRKKIAGDPVMTGNTKYLGDVYIKNLKVSNINNIPMPELTSNLLYKHLRNHIKAKQYFRKLRTPSLICDYINNIDTRDFVDVNARKSQSVILRHPLRLEGTRFLTSLRGNLPCDIHKLVKCIRNPPTRYWSSIKILKNTTIEDPLHVLSQILKNSVTIGGRNNITAPVTFSRVTAKHVYTNKQINNVDVEEIYNDALLRSNNDELINSTKVFKRLTAAGVAVNGNVNVTTVNKLLMKRIDESIISKDEIRRNVAIKGRKIFNSGLKTDVLYVKTITNLDPNNLVSTDKLRPIPYASFDNLHILHNFDVHQINQINFTPFLEGRLLKSSPSKQILTGIYYFDNVTLNGESKTSSINDIDPNDLVYDTGLQIIPVSKEFSENLTIYGNVTIDSVNGVNLAERYENAIFIDQDDIDVENIVFDETARIRNISTRNLNGIPIESVKAILQSETLKIKANIAHDTIDKIRDVLEANLKIAEHLPSQYMYLDKYYDLEISIPNAVQAELIQVNGHAMIHVLSEEPAYTCELSPYCKCLVQNTIQFTPELSVHLFADKNNQRVYSYDDSLFTIHVTTDSVSYSTNCRKLNTSSSAEYTTITWISKLNGHSFVFSGDNINGYIADVDFFSFANYIYIILNKLYDIESEANESHCIILRFNKDTDQIEVIQKLQTTPFGIIHVHQMNYGSINLIIGNAFLYKRISTHTGTTMYRFDPEKQAFVILRKIHGIHCLSAKSIEIDRNHFLILAQKNKNIAIWKYDDVQKNYFFYQNFMLNSPATSVSPFYAEGPHGFILAVTQEGSFYVYGFRYIEGWKLLSQGEMEGLRLLTPFKQDGRTYLFAPISGISSLFILNEQGRD</sequence>